<dbReference type="EMBL" id="FUPS01000001">
    <property type="protein sequence ID" value="SJR85354.1"/>
    <property type="molecule type" value="Genomic_DNA"/>
</dbReference>
<dbReference type="SMART" id="SM00062">
    <property type="entry name" value="PBPb"/>
    <property type="match status" value="1"/>
</dbReference>
<dbReference type="InterPro" id="IPR010067">
    <property type="entry name" value="ABC_SsuA_sub-bd"/>
</dbReference>
<dbReference type="PATRIC" id="fig|1496.1373.peg.3830"/>
<proteinExistence type="inferred from homology"/>
<comment type="subcellular location">
    <subcellularLocation>
        <location evidence="1">Periplasm</location>
    </subcellularLocation>
</comment>
<dbReference type="GO" id="GO:0042626">
    <property type="term" value="F:ATPase-coupled transmembrane transporter activity"/>
    <property type="evidence" value="ECO:0007669"/>
    <property type="project" value="InterPro"/>
</dbReference>
<gene>
    <name evidence="7" type="primary">ssuA</name>
    <name evidence="10" type="synonym">ssuA_1</name>
    <name evidence="9" type="ORF">BN1095_340245</name>
    <name evidence="8" type="ORF">BN1096_590010</name>
    <name evidence="7" type="ORF">BN1097_570010</name>
    <name evidence="12" type="ORF">SAMEA1402366_00780</name>
    <name evidence="11" type="ORF">SAMEA1402399_02112</name>
    <name evidence="10" type="ORF">SAMEA3375112_00392</name>
</gene>
<feature type="signal peptide" evidence="5">
    <location>
        <begin position="1"/>
        <end position="25"/>
    </location>
</feature>
<protein>
    <submittedName>
        <fullName evidence="11">ABC transporter alkanesulfonates-family extracellular solute-binding protein</fullName>
    </submittedName>
    <submittedName>
        <fullName evidence="8">ABC-type transport system, alkanesulfonates-family extracellular solute-binding protein</fullName>
    </submittedName>
    <submittedName>
        <fullName evidence="7">ABC-type transport system,alkanesulfonates-family extracellular solute-binding protein</fullName>
    </submittedName>
    <submittedName>
        <fullName evidence="10">Aliphatic sulfonates-binding protein</fullName>
    </submittedName>
</protein>
<comment type="similarity">
    <text evidence="2">Belongs to the bacterial solute-binding protein SsuA/TauA family.</text>
</comment>
<keyword evidence="4 5" id="KW-0732">Signal</keyword>
<sequence length="330" mass="36365">MIKRNKKILAVMTSLIMVLVGTVGCSTTNDKKDEPAKKEASLPKEINLTYVKSPLNVPSILEKKDDLFGKEFKKDNIKVNFHELTTGPEQTQALAAGELDFLHALGGTSAIIAASNGVGLKITNIYSRSPKGYMLITNNDNIKSIKDLKGKKIVGPKGTILHQLLIAALAKEGYTIDDVEYVNMDIPSAASALESKSADVAMLAGPVALKTINSGAKMIVNGEGLVSGIIVTAVSDDFAEKYPELVKRFMKVHEETLKYMNENKDEVMDVVSKEVGLSLDETKEMYSWYDFSSKITDKDIKELEDTQEFLMSNGMQQKKINIKDMLYNQN</sequence>
<evidence type="ECO:0000313" key="13">
    <source>
        <dbReference type="Proteomes" id="UP000189137"/>
    </source>
</evidence>
<keyword evidence="3" id="KW-0813">Transport</keyword>
<dbReference type="Proteomes" id="UP000411588">
    <property type="component" value="Unassembled WGS sequence"/>
</dbReference>
<evidence type="ECO:0000313" key="8">
    <source>
        <dbReference type="EMBL" id="CDS86973.1"/>
    </source>
</evidence>
<dbReference type="NCBIfam" id="TIGR01728">
    <property type="entry name" value="SsuA_fam"/>
    <property type="match status" value="1"/>
</dbReference>
<dbReference type="EMBL" id="LK932395">
    <property type="protein sequence ID" value="CDS86518.1"/>
    <property type="molecule type" value="Genomic_DNA"/>
</dbReference>
<evidence type="ECO:0000256" key="5">
    <source>
        <dbReference type="SAM" id="SignalP"/>
    </source>
</evidence>
<organism evidence="7">
    <name type="scientific">Clostridioides difficile</name>
    <name type="common">Peptoclostridium difficile</name>
    <dbReference type="NCBI Taxonomy" id="1496"/>
    <lineage>
        <taxon>Bacteria</taxon>
        <taxon>Bacillati</taxon>
        <taxon>Bacillota</taxon>
        <taxon>Clostridia</taxon>
        <taxon>Peptostreptococcales</taxon>
        <taxon>Peptostreptococcaceae</taxon>
        <taxon>Clostridioides</taxon>
    </lineage>
</organism>
<evidence type="ECO:0000313" key="12">
    <source>
        <dbReference type="EMBL" id="VHX97198.1"/>
    </source>
</evidence>
<feature type="domain" description="Solute-binding protein family 3/N-terminal" evidence="6">
    <location>
        <begin position="45"/>
        <end position="260"/>
    </location>
</feature>
<evidence type="ECO:0000256" key="3">
    <source>
        <dbReference type="ARBA" id="ARBA00022448"/>
    </source>
</evidence>
<dbReference type="EMBL" id="LK933005">
    <property type="protein sequence ID" value="CDT21723.1"/>
    <property type="molecule type" value="Genomic_DNA"/>
</dbReference>
<accession>A0A031WEY5</accession>
<dbReference type="CDD" id="cd01008">
    <property type="entry name" value="PBP2_NrtA_SsuA_CpmA_like"/>
    <property type="match status" value="1"/>
</dbReference>
<dbReference type="PANTHER" id="PTHR30024">
    <property type="entry name" value="ALIPHATIC SULFONATES-BINDING PROTEIN-RELATED"/>
    <property type="match status" value="1"/>
</dbReference>
<evidence type="ECO:0000313" key="14">
    <source>
        <dbReference type="Proteomes" id="UP000372533"/>
    </source>
</evidence>
<dbReference type="GO" id="GO:0016020">
    <property type="term" value="C:membrane"/>
    <property type="evidence" value="ECO:0007669"/>
    <property type="project" value="InterPro"/>
</dbReference>
<dbReference type="Proteomes" id="UP000372533">
    <property type="component" value="Unassembled WGS sequence"/>
</dbReference>
<evidence type="ECO:0000313" key="15">
    <source>
        <dbReference type="Proteomes" id="UP000411588"/>
    </source>
</evidence>
<dbReference type="PANTHER" id="PTHR30024:SF42">
    <property type="entry name" value="ALIPHATIC SULFONATES-BINDING PROTEIN-RELATED"/>
    <property type="match status" value="1"/>
</dbReference>
<dbReference type="EMBL" id="CAADAN010000007">
    <property type="protein sequence ID" value="VFD32573.1"/>
    <property type="molecule type" value="Genomic_DNA"/>
</dbReference>
<name>A0A031WEY5_CLODI</name>
<evidence type="ECO:0000313" key="11">
    <source>
        <dbReference type="EMBL" id="VFD32573.1"/>
    </source>
</evidence>
<evidence type="ECO:0000313" key="10">
    <source>
        <dbReference type="EMBL" id="SJR85354.1"/>
    </source>
</evidence>
<dbReference type="SUPFAM" id="SSF53850">
    <property type="entry name" value="Periplasmic binding protein-like II"/>
    <property type="match status" value="1"/>
</dbReference>
<reference evidence="7" key="1">
    <citation type="submission" date="2014-07" db="EMBL/GenBank/DDBJ databases">
        <authorList>
            <person name="Monot Marc"/>
        </authorList>
    </citation>
    <scope>NUCLEOTIDE SEQUENCE</scope>
    <source>
        <strain evidence="9">7032989</strain>
        <strain evidence="7">7032994</strain>
    </source>
</reference>
<dbReference type="KEGG" id="pdf:CD630DERM_14840"/>
<dbReference type="InterPro" id="IPR001638">
    <property type="entry name" value="Solute-binding_3/MltF_N"/>
</dbReference>
<dbReference type="Gene3D" id="3.40.190.10">
    <property type="entry name" value="Periplasmic binding protein-like II"/>
    <property type="match status" value="2"/>
</dbReference>
<dbReference type="EMBL" id="CAAJVP010000002">
    <property type="protein sequence ID" value="VHX97198.1"/>
    <property type="molecule type" value="Genomic_DNA"/>
</dbReference>
<dbReference type="PROSITE" id="PS51257">
    <property type="entry name" value="PROKAR_LIPOPROTEIN"/>
    <property type="match status" value="1"/>
</dbReference>
<dbReference type="EMBL" id="LK932512">
    <property type="protein sequence ID" value="CDS86973.1"/>
    <property type="molecule type" value="Genomic_DNA"/>
</dbReference>
<dbReference type="Pfam" id="PF09084">
    <property type="entry name" value="NMT1"/>
    <property type="match status" value="1"/>
</dbReference>
<dbReference type="Proteomes" id="UP000189137">
    <property type="component" value="Unassembled WGS sequence"/>
</dbReference>
<evidence type="ECO:0000313" key="9">
    <source>
        <dbReference type="EMBL" id="CDT21723.1"/>
    </source>
</evidence>
<dbReference type="InterPro" id="IPR015168">
    <property type="entry name" value="SsuA/THI5"/>
</dbReference>
<evidence type="ECO:0000256" key="2">
    <source>
        <dbReference type="ARBA" id="ARBA00010742"/>
    </source>
</evidence>
<dbReference type="AlphaFoldDB" id="A0A031WEY5"/>
<evidence type="ECO:0000313" key="7">
    <source>
        <dbReference type="EMBL" id="CDS86518.1"/>
    </source>
</evidence>
<dbReference type="GO" id="GO:0042597">
    <property type="term" value="C:periplasmic space"/>
    <property type="evidence" value="ECO:0007669"/>
    <property type="project" value="UniProtKB-SubCell"/>
</dbReference>
<reference evidence="12 14" key="2">
    <citation type="submission" date="2019-04" db="EMBL/GenBank/DDBJ databases">
        <authorList>
            <consortium name="Pathogen Informatics"/>
        </authorList>
    </citation>
    <scope>NUCLEOTIDE SEQUENCE [LARGE SCALE GENOMIC DNA]</scope>
    <source>
        <strain evidence="15">clo34</strain>
        <strain evidence="11">Clo34</strain>
        <strain evidence="14">tl291</strain>
        <strain evidence="12">Tl291</strain>
        <strain evidence="10 13">VRECD0157</strain>
    </source>
</reference>
<evidence type="ECO:0000256" key="4">
    <source>
        <dbReference type="ARBA" id="ARBA00022729"/>
    </source>
</evidence>
<feature type="chain" id="PRO_5044052052" evidence="5">
    <location>
        <begin position="26"/>
        <end position="330"/>
    </location>
</feature>
<evidence type="ECO:0000256" key="1">
    <source>
        <dbReference type="ARBA" id="ARBA00004418"/>
    </source>
</evidence>
<evidence type="ECO:0000259" key="6">
    <source>
        <dbReference type="SMART" id="SM00062"/>
    </source>
</evidence>